<feature type="transmembrane region" description="Helical" evidence="7">
    <location>
        <begin position="205"/>
        <end position="225"/>
    </location>
</feature>
<reference evidence="10" key="1">
    <citation type="journal article" date="2020" name="Int. J. Syst. Evol. Microbiol.">
        <title>Alteromonas alba sp. nov., a marine bacterium isolated from the seawater of the West Pacific Ocean.</title>
        <authorList>
            <person name="Sun C."/>
            <person name="Wu Y.-H."/>
            <person name="Xamxidin M."/>
            <person name="Cheng H."/>
            <person name="Xu X.-W."/>
        </authorList>
    </citation>
    <scope>NUCLEOTIDE SEQUENCE [LARGE SCALE GENOMIC DNA]</scope>
    <source>
        <strain evidence="10">9a2</strain>
    </source>
</reference>
<evidence type="ECO:0000256" key="5">
    <source>
        <dbReference type="ARBA" id="ARBA00022989"/>
    </source>
</evidence>
<gene>
    <name evidence="9" type="ORF">C6Y39_09960</name>
</gene>
<evidence type="ECO:0000256" key="6">
    <source>
        <dbReference type="ARBA" id="ARBA00023136"/>
    </source>
</evidence>
<dbReference type="RefSeq" id="WP_105931104.1">
    <property type="nucleotide sequence ID" value="NZ_PVNO01000025.1"/>
</dbReference>
<feature type="transmembrane region" description="Helical" evidence="7">
    <location>
        <begin position="496"/>
        <end position="519"/>
    </location>
</feature>
<dbReference type="InterPro" id="IPR000515">
    <property type="entry name" value="MetI-like"/>
</dbReference>
<feature type="transmembrane region" description="Helical" evidence="7">
    <location>
        <begin position="382"/>
        <end position="404"/>
    </location>
</feature>
<keyword evidence="3" id="KW-1003">Cell membrane</keyword>
<evidence type="ECO:0000256" key="3">
    <source>
        <dbReference type="ARBA" id="ARBA00022475"/>
    </source>
</evidence>
<evidence type="ECO:0000256" key="2">
    <source>
        <dbReference type="ARBA" id="ARBA00022448"/>
    </source>
</evidence>
<organism evidence="9 10">
    <name type="scientific">Alteromonas gracilis</name>
    <dbReference type="NCBI Taxonomy" id="1479524"/>
    <lineage>
        <taxon>Bacteria</taxon>
        <taxon>Pseudomonadati</taxon>
        <taxon>Pseudomonadota</taxon>
        <taxon>Gammaproteobacteria</taxon>
        <taxon>Alteromonadales</taxon>
        <taxon>Alteromonadaceae</taxon>
        <taxon>Alteromonas/Salinimonas group</taxon>
        <taxon>Alteromonas</taxon>
    </lineage>
</organism>
<dbReference type="SUPFAM" id="SSF161098">
    <property type="entry name" value="MetI-like"/>
    <property type="match status" value="2"/>
</dbReference>
<comment type="subcellular location">
    <subcellularLocation>
        <location evidence="1">Cell membrane</location>
        <topology evidence="1">Multi-pass membrane protein</topology>
    </subcellularLocation>
</comment>
<dbReference type="InterPro" id="IPR035906">
    <property type="entry name" value="MetI-like_sf"/>
</dbReference>
<comment type="caution">
    <text evidence="9">The sequence shown here is derived from an EMBL/GenBank/DDBJ whole genome shotgun (WGS) entry which is preliminary data.</text>
</comment>
<protein>
    <submittedName>
        <fullName evidence="9">ABC transporter permease</fullName>
    </submittedName>
</protein>
<evidence type="ECO:0000256" key="4">
    <source>
        <dbReference type="ARBA" id="ARBA00022692"/>
    </source>
</evidence>
<feature type="domain" description="ABC transmembrane type-1" evidence="8">
    <location>
        <begin position="382"/>
        <end position="572"/>
    </location>
</feature>
<feature type="transmembrane region" description="Helical" evidence="7">
    <location>
        <begin position="169"/>
        <end position="193"/>
    </location>
</feature>
<feature type="transmembrane region" description="Helical" evidence="7">
    <location>
        <begin position="328"/>
        <end position="353"/>
    </location>
</feature>
<feature type="transmembrane region" description="Helical" evidence="7">
    <location>
        <begin position="66"/>
        <end position="88"/>
    </location>
</feature>
<evidence type="ECO:0000259" key="8">
    <source>
        <dbReference type="PROSITE" id="PS50928"/>
    </source>
</evidence>
<name>A0ABX5CQI9_9ALTE</name>
<evidence type="ECO:0000256" key="7">
    <source>
        <dbReference type="SAM" id="Phobius"/>
    </source>
</evidence>
<feature type="transmembrane region" description="Helical" evidence="7">
    <location>
        <begin position="232"/>
        <end position="253"/>
    </location>
</feature>
<feature type="transmembrane region" description="Helical" evidence="7">
    <location>
        <begin position="39"/>
        <end position="59"/>
    </location>
</feature>
<dbReference type="Proteomes" id="UP000239539">
    <property type="component" value="Unassembled WGS sequence"/>
</dbReference>
<accession>A0ABX5CQI9</accession>
<dbReference type="EMBL" id="PVNO01000025">
    <property type="protein sequence ID" value="PRO68880.1"/>
    <property type="molecule type" value="Genomic_DNA"/>
</dbReference>
<dbReference type="PANTHER" id="PTHR30183:SF6">
    <property type="entry name" value="INNER MEMBRANE ABC TRANSPORTER PERMEASE PROTEIN YNJC"/>
    <property type="match status" value="1"/>
</dbReference>
<evidence type="ECO:0000313" key="10">
    <source>
        <dbReference type="Proteomes" id="UP000239539"/>
    </source>
</evidence>
<feature type="transmembrane region" description="Helical" evidence="7">
    <location>
        <begin position="108"/>
        <end position="128"/>
    </location>
</feature>
<keyword evidence="5 7" id="KW-1133">Transmembrane helix</keyword>
<sequence length="616" mass="66606">MFANVTLVSRWCLLLVLCVPVLAGLVGVLFPALGYFPAIGANAFSADVFATLFALPDVWQMMALSLFTGLGSTLLAVLAAFCILAAFYQSSLLGKIQGVLSPFLVFPHAAAAIALLFVLSPSGIFAALGTRLSGYLSYVFTSLFVNETPLINETALPASTGGALLYDDIGLGVLLALSLKELPFIMLMTLSVMSQPLVKKKLTGYVNVGTALGYSPIASFFKLVLPTIFSQIKLPILAVLVFATSNVEIPLIFGPNSPSTLAVAIMHWFNHIDLSMRLLASSAAVVQVAVSAVAVLLFLGIERMVNYMGKRSLSKGNRYFADKAFRPCGVAVIALYIILICAVIYTVVAYSVAKQWNFPLLVPGGATLLHWNTATSALATPLINTLLLGLLVSTTALVLVIFTLESEQLKPAHAYASNIFSLSLFLPLLVPGVAFLYGLVWLQQLVFQNAVWFHTFIAHMVYVVPYVFLSMAVAYRKFDNRYAMVAQSLGKTPWQVFYHVKLPSLFNAILVAWALGLAISFSQYLPTLLASGGTLPTITTEAVASVAGSSTRLTAVYVIIQAILPLIGFIIAWYIPVFTMRKRGRQFPMTDKLTSVSADALQKKPKANIKTRTKRV</sequence>
<feature type="transmembrane region" description="Helical" evidence="7">
    <location>
        <begin position="278"/>
        <end position="301"/>
    </location>
</feature>
<feature type="transmembrane region" description="Helical" evidence="7">
    <location>
        <begin position="451"/>
        <end position="475"/>
    </location>
</feature>
<proteinExistence type="predicted"/>
<evidence type="ECO:0000256" key="1">
    <source>
        <dbReference type="ARBA" id="ARBA00004651"/>
    </source>
</evidence>
<feature type="transmembrane region" description="Helical" evidence="7">
    <location>
        <begin position="416"/>
        <end position="439"/>
    </location>
</feature>
<dbReference type="PANTHER" id="PTHR30183">
    <property type="entry name" value="MOLYBDENUM TRANSPORT SYSTEM PERMEASE PROTEIN MODB"/>
    <property type="match status" value="1"/>
</dbReference>
<keyword evidence="10" id="KW-1185">Reference proteome</keyword>
<feature type="domain" description="ABC transmembrane type-1" evidence="8">
    <location>
        <begin position="58"/>
        <end position="297"/>
    </location>
</feature>
<dbReference type="Gene3D" id="1.10.3720.10">
    <property type="entry name" value="MetI-like"/>
    <property type="match status" value="2"/>
</dbReference>
<feature type="transmembrane region" description="Helical" evidence="7">
    <location>
        <begin position="12"/>
        <end position="33"/>
    </location>
</feature>
<feature type="transmembrane region" description="Helical" evidence="7">
    <location>
        <begin position="555"/>
        <end position="575"/>
    </location>
</feature>
<dbReference type="CDD" id="cd06261">
    <property type="entry name" value="TM_PBP2"/>
    <property type="match status" value="1"/>
</dbReference>
<keyword evidence="2" id="KW-0813">Transport</keyword>
<keyword evidence="6 7" id="KW-0472">Membrane</keyword>
<keyword evidence="4 7" id="KW-0812">Transmembrane</keyword>
<evidence type="ECO:0000313" key="9">
    <source>
        <dbReference type="EMBL" id="PRO68880.1"/>
    </source>
</evidence>
<dbReference type="PROSITE" id="PS50928">
    <property type="entry name" value="ABC_TM1"/>
    <property type="match status" value="2"/>
</dbReference>